<dbReference type="EMBL" id="NCKW01008014">
    <property type="protein sequence ID" value="POM68869.1"/>
    <property type="molecule type" value="Genomic_DNA"/>
</dbReference>
<gene>
    <name evidence="7" type="ORF">PHPALM_14910</name>
</gene>
<evidence type="ECO:0000256" key="3">
    <source>
        <dbReference type="ARBA" id="ARBA00022694"/>
    </source>
</evidence>
<reference evidence="7 8" key="1">
    <citation type="journal article" date="2017" name="Genome Biol. Evol.">
        <title>Phytophthora megakarya and P. palmivora, closely related causal agents of cacao black pod rot, underwent increases in genome sizes and gene numbers by different mechanisms.</title>
        <authorList>
            <person name="Ali S.S."/>
            <person name="Shao J."/>
            <person name="Lary D.J."/>
            <person name="Kronmiller B."/>
            <person name="Shen D."/>
            <person name="Strem M.D."/>
            <person name="Amoako-Attah I."/>
            <person name="Akrofi A.Y."/>
            <person name="Begoude B.A."/>
            <person name="Ten Hoopen G.M."/>
            <person name="Coulibaly K."/>
            <person name="Kebe B.I."/>
            <person name="Melnick R.L."/>
            <person name="Guiltinan M.J."/>
            <person name="Tyler B.M."/>
            <person name="Meinhardt L.W."/>
            <person name="Bailey B.A."/>
        </authorList>
    </citation>
    <scope>NUCLEOTIDE SEQUENCE [LARGE SCALE GENOMIC DNA]</scope>
    <source>
        <strain evidence="8">sbr112.9</strain>
    </source>
</reference>
<keyword evidence="7" id="KW-0540">Nuclease</keyword>
<organism evidence="7 8">
    <name type="scientific">Phytophthora palmivora</name>
    <dbReference type="NCBI Taxonomy" id="4796"/>
    <lineage>
        <taxon>Eukaryota</taxon>
        <taxon>Sar</taxon>
        <taxon>Stramenopiles</taxon>
        <taxon>Oomycota</taxon>
        <taxon>Peronosporomycetes</taxon>
        <taxon>Peronosporales</taxon>
        <taxon>Peronosporaceae</taxon>
        <taxon>Phytophthora</taxon>
    </lineage>
</organism>
<dbReference type="Gene3D" id="3.40.1350.10">
    <property type="match status" value="1"/>
</dbReference>
<keyword evidence="4" id="KW-0456">Lyase</keyword>
<dbReference type="OrthoDB" id="48041at2759"/>
<accession>A0A2P4XTR3</accession>
<dbReference type="Pfam" id="PF01974">
    <property type="entry name" value="tRNA_int_endo"/>
    <property type="match status" value="1"/>
</dbReference>
<dbReference type="InterPro" id="IPR006677">
    <property type="entry name" value="tRNA_intron_Endonuc_cat-like"/>
</dbReference>
<evidence type="ECO:0000256" key="2">
    <source>
        <dbReference type="ARBA" id="ARBA00012573"/>
    </source>
</evidence>
<dbReference type="GO" id="GO:0000213">
    <property type="term" value="F:tRNA-intron lyase activity"/>
    <property type="evidence" value="ECO:0007669"/>
    <property type="project" value="UniProtKB-EC"/>
</dbReference>
<evidence type="ECO:0000259" key="6">
    <source>
        <dbReference type="Pfam" id="PF01974"/>
    </source>
</evidence>
<dbReference type="PANTHER" id="PTHR13070">
    <property type="entry name" value="TRNA-SPLICING ENDONUCLEASE SUBUNIT SEN34-RELATED"/>
    <property type="match status" value="1"/>
</dbReference>
<dbReference type="CDD" id="cd22363">
    <property type="entry name" value="tRNA-intron_lyase_C"/>
    <property type="match status" value="1"/>
</dbReference>
<keyword evidence="7" id="KW-0255">Endonuclease</keyword>
<proteinExistence type="inferred from homology"/>
<dbReference type="PANTHER" id="PTHR13070:SF0">
    <property type="entry name" value="TRNA-SPLICING ENDONUCLEASE SUBUNIT SEN34"/>
    <property type="match status" value="1"/>
</dbReference>
<evidence type="ECO:0000256" key="5">
    <source>
        <dbReference type="ARBA" id="ARBA00034031"/>
    </source>
</evidence>
<evidence type="ECO:0000256" key="4">
    <source>
        <dbReference type="ARBA" id="ARBA00023239"/>
    </source>
</evidence>
<evidence type="ECO:0000256" key="1">
    <source>
        <dbReference type="ARBA" id="ARBA00008078"/>
    </source>
</evidence>
<evidence type="ECO:0000313" key="7">
    <source>
        <dbReference type="EMBL" id="POM68869.1"/>
    </source>
</evidence>
<comment type="caution">
    <text evidence="7">The sequence shown here is derived from an EMBL/GenBank/DDBJ whole genome shotgun (WGS) entry which is preliminary data.</text>
</comment>
<comment type="similarity">
    <text evidence="1">Belongs to the tRNA-intron endonuclease family.</text>
</comment>
<evidence type="ECO:0000313" key="8">
    <source>
        <dbReference type="Proteomes" id="UP000237271"/>
    </source>
</evidence>
<keyword evidence="7" id="KW-0378">Hydrolase</keyword>
<dbReference type="EC" id="4.6.1.16" evidence="2"/>
<dbReference type="GO" id="GO:0003676">
    <property type="term" value="F:nucleic acid binding"/>
    <property type="evidence" value="ECO:0007669"/>
    <property type="project" value="InterPro"/>
</dbReference>
<dbReference type="GO" id="GO:0005634">
    <property type="term" value="C:nucleus"/>
    <property type="evidence" value="ECO:0007669"/>
    <property type="project" value="UniProtKB-ARBA"/>
</dbReference>
<dbReference type="InterPro" id="IPR011856">
    <property type="entry name" value="tRNA_endonuc-like_dom_sf"/>
</dbReference>
<dbReference type="Proteomes" id="UP000237271">
    <property type="component" value="Unassembled WGS sequence"/>
</dbReference>
<name>A0A2P4XTR3_9STRA</name>
<dbReference type="GO" id="GO:0000379">
    <property type="term" value="P:tRNA-type intron splice site recognition and cleavage"/>
    <property type="evidence" value="ECO:0007669"/>
    <property type="project" value="TreeGrafter"/>
</dbReference>
<feature type="domain" description="tRNA intron endonuclease catalytic" evidence="6">
    <location>
        <begin position="110"/>
        <end position="185"/>
    </location>
</feature>
<dbReference type="SUPFAM" id="SSF53032">
    <property type="entry name" value="tRNA-intron endonuclease catalytic domain-like"/>
    <property type="match status" value="1"/>
</dbReference>
<keyword evidence="8" id="KW-1185">Reference proteome</keyword>
<dbReference type="InterPro" id="IPR036167">
    <property type="entry name" value="tRNA_intron_Endo_cat-like_sf"/>
</dbReference>
<dbReference type="AlphaFoldDB" id="A0A2P4XTR3"/>
<dbReference type="InterPro" id="IPR006676">
    <property type="entry name" value="tRNA_splic"/>
</dbReference>
<protein>
    <recommendedName>
        <fullName evidence="2">tRNA-intron lyase</fullName>
        <ecNumber evidence="2">4.6.1.16</ecNumber>
    </recommendedName>
</protein>
<comment type="catalytic activity">
    <reaction evidence="5">
        <text>pretRNA = a 3'-half-tRNA molecule with a 5'-OH end + a 5'-half-tRNA molecule with a 2',3'-cyclic phosphate end + an intron with a 2',3'-cyclic phosphate and a 5'-hydroxyl terminus.</text>
        <dbReference type="EC" id="4.6.1.16"/>
    </reaction>
</comment>
<dbReference type="NCBIfam" id="TIGR00324">
    <property type="entry name" value="endA"/>
    <property type="match status" value="1"/>
</dbReference>
<sequence>MNYAVATVVPDAEATYALVNDPQHVAFLQKQCRIYGSPEGTTTALRLALEEMAVGIAKGFLRLETTVTVYGDYEGKRLVEEITLQLTSDKKRREAGDTFAWTLSPQRHDRLRVFRDLWERGYVVTFGSKFGADFLIYKDDPKRAHAVALIVVKGFEEEFARLDVVSFCRVAKMVKKKLMFACVQPSDADKNDDEKGDSKDSGSTEVAADKVVYISLTHALLVSRQEETGEE</sequence>
<keyword evidence="3" id="KW-0819">tRNA processing</keyword>